<keyword evidence="5 9" id="KW-1133">Transmembrane helix</keyword>
<dbReference type="PROSITE" id="PS51123">
    <property type="entry name" value="OMPA_2"/>
    <property type="match status" value="1"/>
</dbReference>
<name>V8CCR5_9HELI</name>
<dbReference type="InterPro" id="IPR036737">
    <property type="entry name" value="OmpA-like_sf"/>
</dbReference>
<dbReference type="STRING" id="1357400.HMPREF2086_00548"/>
<evidence type="ECO:0000256" key="3">
    <source>
        <dbReference type="ARBA" id="ARBA00022475"/>
    </source>
</evidence>
<dbReference type="Proteomes" id="UP000018731">
    <property type="component" value="Unassembled WGS sequence"/>
</dbReference>
<proteinExistence type="inferred from homology"/>
<dbReference type="SUPFAM" id="SSF103088">
    <property type="entry name" value="OmpA-like"/>
    <property type="match status" value="1"/>
</dbReference>
<keyword evidence="3" id="KW-1003">Cell membrane</keyword>
<dbReference type="GO" id="GO:0005886">
    <property type="term" value="C:plasma membrane"/>
    <property type="evidence" value="ECO:0007669"/>
    <property type="project" value="UniProtKB-SubCell"/>
</dbReference>
<evidence type="ECO:0000256" key="1">
    <source>
        <dbReference type="ARBA" id="ARBA00004162"/>
    </source>
</evidence>
<evidence type="ECO:0000256" key="9">
    <source>
        <dbReference type="SAM" id="Phobius"/>
    </source>
</evidence>
<dbReference type="PANTHER" id="PTHR30329:SF21">
    <property type="entry name" value="LIPOPROTEIN YIAD-RELATED"/>
    <property type="match status" value="1"/>
</dbReference>
<keyword evidence="12" id="KW-1185">Reference proteome</keyword>
<feature type="transmembrane region" description="Helical" evidence="9">
    <location>
        <begin position="16"/>
        <end position="36"/>
    </location>
</feature>
<dbReference type="RefSeq" id="WP_023927272.1">
    <property type="nucleotide sequence ID" value="NZ_KI669454.1"/>
</dbReference>
<dbReference type="InterPro" id="IPR006665">
    <property type="entry name" value="OmpA-like"/>
</dbReference>
<comment type="caution">
    <text evidence="11">The sequence shown here is derived from an EMBL/GenBank/DDBJ whole genome shotgun (WGS) entry which is preliminary data.</text>
</comment>
<dbReference type="InterPro" id="IPR025713">
    <property type="entry name" value="MotB-like_N_dom"/>
</dbReference>
<dbReference type="Pfam" id="PF00691">
    <property type="entry name" value="OmpA"/>
    <property type="match status" value="1"/>
</dbReference>
<feature type="compositionally biased region" description="Low complexity" evidence="8">
    <location>
        <begin position="219"/>
        <end position="231"/>
    </location>
</feature>
<organism evidence="11 12">
    <name type="scientific">Helicobacter macacae MIT 99-5501</name>
    <dbReference type="NCBI Taxonomy" id="1357400"/>
    <lineage>
        <taxon>Bacteria</taxon>
        <taxon>Pseudomonadati</taxon>
        <taxon>Campylobacterota</taxon>
        <taxon>Epsilonproteobacteria</taxon>
        <taxon>Campylobacterales</taxon>
        <taxon>Helicobacteraceae</taxon>
        <taxon>Helicobacter</taxon>
    </lineage>
</organism>
<dbReference type="OrthoDB" id="5292153at2"/>
<accession>V8CCR5</accession>
<dbReference type="eggNOG" id="COG1360">
    <property type="taxonomic scope" value="Bacteria"/>
</dbReference>
<feature type="region of interest" description="Disordered" evidence="8">
    <location>
        <begin position="64"/>
        <end position="98"/>
    </location>
</feature>
<keyword evidence="6 7" id="KW-0472">Membrane</keyword>
<evidence type="ECO:0000259" key="10">
    <source>
        <dbReference type="PROSITE" id="PS51123"/>
    </source>
</evidence>
<comment type="subcellular location">
    <subcellularLocation>
        <location evidence="1">Cell membrane</location>
        <topology evidence="1">Single-pass membrane protein</topology>
    </subcellularLocation>
</comment>
<gene>
    <name evidence="11" type="ORF">HMPREF2086_00548</name>
</gene>
<dbReference type="EMBL" id="AZJI01000001">
    <property type="protein sequence ID" value="ETD25213.1"/>
    <property type="molecule type" value="Genomic_DNA"/>
</dbReference>
<feature type="domain" description="OmpA-like" evidence="10">
    <location>
        <begin position="119"/>
        <end position="243"/>
    </location>
</feature>
<evidence type="ECO:0000313" key="12">
    <source>
        <dbReference type="Proteomes" id="UP000018731"/>
    </source>
</evidence>
<dbReference type="InterPro" id="IPR050330">
    <property type="entry name" value="Bact_OuterMem_StrucFunc"/>
</dbReference>
<feature type="region of interest" description="Disordered" evidence="8">
    <location>
        <begin position="210"/>
        <end position="231"/>
    </location>
</feature>
<keyword evidence="4 9" id="KW-0812">Transmembrane</keyword>
<dbReference type="PATRIC" id="fig|1357400.3.peg.757"/>
<protein>
    <recommendedName>
        <fullName evidence="10">OmpA-like domain-containing protein</fullName>
    </recommendedName>
</protein>
<evidence type="ECO:0000256" key="7">
    <source>
        <dbReference type="PROSITE-ProRule" id="PRU00473"/>
    </source>
</evidence>
<dbReference type="PANTHER" id="PTHR30329">
    <property type="entry name" value="STATOR ELEMENT OF FLAGELLAR MOTOR COMPLEX"/>
    <property type="match status" value="1"/>
</dbReference>
<sequence length="269" mass="29265">MAKQKQQECPAGEKWAVPYADFLSLLLALFIALWAISNTDASKAKAMSDAMINVFNVPRPSVTFQPLIQRPPDPGQVRESTEGKMPHTSDGSSPSFASQSSISQMQMVIQEGGVLEQIEQGIVLRLPVSLPFEQGKADIAHNENALSVRRIAEVLNKLPEEVKIDVRGYTDDKPLPKGSPFRDNYDLAAARARVVTEGLFKNGATHSNISYSAHGSSSPTAPNTTAQNQQNNNRVEIFIFTQPTGLRSIKSVLDESMSGTTLEDGTPLN</sequence>
<comment type="similarity">
    <text evidence="2">Belongs to the MotB family.</text>
</comment>
<dbReference type="HOGENOM" id="CLU_016890_0_1_7"/>
<dbReference type="Gene3D" id="3.30.1330.60">
    <property type="entry name" value="OmpA-like domain"/>
    <property type="match status" value="1"/>
</dbReference>
<dbReference type="AlphaFoldDB" id="V8CCR5"/>
<evidence type="ECO:0000256" key="8">
    <source>
        <dbReference type="SAM" id="MobiDB-lite"/>
    </source>
</evidence>
<reference evidence="11 12" key="1">
    <citation type="journal article" date="2014" name="Genome Announc.">
        <title>Draft genome sequences of six enterohepatic helicobacter species isolated from humans and one from rhesus macaques.</title>
        <authorList>
            <person name="Shen Z."/>
            <person name="Sheh A."/>
            <person name="Young S.K."/>
            <person name="Abouelliel A."/>
            <person name="Ward D.V."/>
            <person name="Earl A.M."/>
            <person name="Fox J.G."/>
        </authorList>
    </citation>
    <scope>NUCLEOTIDE SEQUENCE [LARGE SCALE GENOMIC DNA]</scope>
    <source>
        <strain evidence="11 12">MIT 99-5501</strain>
    </source>
</reference>
<dbReference type="NCBIfam" id="NF006285">
    <property type="entry name" value="PRK08457.1"/>
    <property type="match status" value="1"/>
</dbReference>
<evidence type="ECO:0000256" key="2">
    <source>
        <dbReference type="ARBA" id="ARBA00008914"/>
    </source>
</evidence>
<evidence type="ECO:0000256" key="4">
    <source>
        <dbReference type="ARBA" id="ARBA00022692"/>
    </source>
</evidence>
<dbReference type="Pfam" id="PF13677">
    <property type="entry name" value="MotB_plug"/>
    <property type="match status" value="1"/>
</dbReference>
<evidence type="ECO:0000313" key="11">
    <source>
        <dbReference type="EMBL" id="ETD25213.1"/>
    </source>
</evidence>
<evidence type="ECO:0000256" key="6">
    <source>
        <dbReference type="ARBA" id="ARBA00023136"/>
    </source>
</evidence>
<feature type="compositionally biased region" description="Low complexity" evidence="8">
    <location>
        <begin position="89"/>
        <end position="98"/>
    </location>
</feature>
<dbReference type="CDD" id="cd07185">
    <property type="entry name" value="OmpA_C-like"/>
    <property type="match status" value="1"/>
</dbReference>
<evidence type="ECO:0000256" key="5">
    <source>
        <dbReference type="ARBA" id="ARBA00022989"/>
    </source>
</evidence>